<protein>
    <recommendedName>
        <fullName evidence="2">Zinc-ribbon domain-containing protein</fullName>
    </recommendedName>
</protein>
<accession>A0A6M3KGC4</accession>
<gene>
    <name evidence="1" type="ORF">MM415A00606_0038</name>
</gene>
<evidence type="ECO:0008006" key="2">
    <source>
        <dbReference type="Google" id="ProtNLM"/>
    </source>
</evidence>
<proteinExistence type="predicted"/>
<sequence length="49" mass="5368">MPKGYPDTVTCKECGTGQPSDHNYCPECGAKLPLPKWARKVKIKPPPIS</sequence>
<dbReference type="EMBL" id="MT142444">
    <property type="protein sequence ID" value="QJA81037.1"/>
    <property type="molecule type" value="Genomic_DNA"/>
</dbReference>
<evidence type="ECO:0000313" key="1">
    <source>
        <dbReference type="EMBL" id="QJA81037.1"/>
    </source>
</evidence>
<organism evidence="1">
    <name type="scientific">viral metagenome</name>
    <dbReference type="NCBI Taxonomy" id="1070528"/>
    <lineage>
        <taxon>unclassified sequences</taxon>
        <taxon>metagenomes</taxon>
        <taxon>organismal metagenomes</taxon>
    </lineage>
</organism>
<name>A0A6M3KGC4_9ZZZZ</name>
<dbReference type="AlphaFoldDB" id="A0A6M3KGC4"/>
<reference evidence="1" key="1">
    <citation type="submission" date="2020-03" db="EMBL/GenBank/DDBJ databases">
        <title>The deep terrestrial virosphere.</title>
        <authorList>
            <person name="Holmfeldt K."/>
            <person name="Nilsson E."/>
            <person name="Simone D."/>
            <person name="Lopez-Fernandez M."/>
            <person name="Wu X."/>
            <person name="de Brujin I."/>
            <person name="Lundin D."/>
            <person name="Andersson A."/>
            <person name="Bertilsson S."/>
            <person name="Dopson M."/>
        </authorList>
    </citation>
    <scope>NUCLEOTIDE SEQUENCE</scope>
    <source>
        <strain evidence="1">MM415A00606</strain>
    </source>
</reference>